<accession>A0A655EID7</accession>
<dbReference type="EMBL" id="CQPA01000069">
    <property type="protein sequence ID" value="CNV21111.1"/>
    <property type="molecule type" value="Genomic_DNA"/>
</dbReference>
<evidence type="ECO:0000313" key="1">
    <source>
        <dbReference type="EMBL" id="CNV21111.1"/>
    </source>
</evidence>
<name>A0A655EID7_SALET</name>
<reference evidence="1 2" key="1">
    <citation type="submission" date="2015-03" db="EMBL/GenBank/DDBJ databases">
        <authorList>
            <consortium name="Pathogen Informatics"/>
        </authorList>
    </citation>
    <scope>NUCLEOTIDE SEQUENCE [LARGE SCALE GENOMIC DNA]</scope>
    <source>
        <strain evidence="1 2">A1104</strain>
    </source>
</reference>
<proteinExistence type="predicted"/>
<gene>
    <name evidence="1" type="ORF">ERS008198_04666</name>
</gene>
<dbReference type="AlphaFoldDB" id="A0A655EID7"/>
<organism evidence="1 2">
    <name type="scientific">Salmonella enterica subsp. enterica serovar Bovismorbificans</name>
    <dbReference type="NCBI Taxonomy" id="58097"/>
    <lineage>
        <taxon>Bacteria</taxon>
        <taxon>Pseudomonadati</taxon>
        <taxon>Pseudomonadota</taxon>
        <taxon>Gammaproteobacteria</taxon>
        <taxon>Enterobacterales</taxon>
        <taxon>Enterobacteriaceae</taxon>
        <taxon>Salmonella</taxon>
    </lineage>
</organism>
<protein>
    <submittedName>
        <fullName evidence="1">Uncharacterized protein</fullName>
    </submittedName>
</protein>
<sequence length="77" mass="8379">MNGIAHFGDLREHDGRAAAYQQIGSITHRRVCRDAGKRIAAAALHPDDQLGGRAGFALALVQFRQMAFGDPQNIVDH</sequence>
<evidence type="ECO:0000313" key="2">
    <source>
        <dbReference type="Proteomes" id="UP000041314"/>
    </source>
</evidence>
<dbReference type="Proteomes" id="UP000041314">
    <property type="component" value="Unassembled WGS sequence"/>
</dbReference>